<keyword evidence="3" id="KW-1185">Reference proteome</keyword>
<feature type="region of interest" description="Disordered" evidence="1">
    <location>
        <begin position="23"/>
        <end position="44"/>
    </location>
</feature>
<name>A0AA37SAE6_9GAMM</name>
<organism evidence="2 3">
    <name type="scientific">Litoribrevibacter albus</name>
    <dbReference type="NCBI Taxonomy" id="1473156"/>
    <lineage>
        <taxon>Bacteria</taxon>
        <taxon>Pseudomonadati</taxon>
        <taxon>Pseudomonadota</taxon>
        <taxon>Gammaproteobacteria</taxon>
        <taxon>Oceanospirillales</taxon>
        <taxon>Oceanospirillaceae</taxon>
        <taxon>Litoribrevibacter</taxon>
    </lineage>
</organism>
<evidence type="ECO:0000256" key="1">
    <source>
        <dbReference type="SAM" id="MobiDB-lite"/>
    </source>
</evidence>
<dbReference type="EMBL" id="BSNM01000013">
    <property type="protein sequence ID" value="GLQ31516.1"/>
    <property type="molecule type" value="Genomic_DNA"/>
</dbReference>
<protein>
    <submittedName>
        <fullName evidence="2">Uncharacterized protein</fullName>
    </submittedName>
</protein>
<comment type="caution">
    <text evidence="2">The sequence shown here is derived from an EMBL/GenBank/DDBJ whole genome shotgun (WGS) entry which is preliminary data.</text>
</comment>
<gene>
    <name evidence="2" type="ORF">GCM10007876_19950</name>
</gene>
<reference evidence="2" key="2">
    <citation type="submission" date="2023-01" db="EMBL/GenBank/DDBJ databases">
        <title>Draft genome sequence of Litoribrevibacter albus strain NBRC 110071.</title>
        <authorList>
            <person name="Sun Q."/>
            <person name="Mori K."/>
        </authorList>
    </citation>
    <scope>NUCLEOTIDE SEQUENCE</scope>
    <source>
        <strain evidence="2">NBRC 110071</strain>
    </source>
</reference>
<dbReference type="AlphaFoldDB" id="A0AA37SAE6"/>
<evidence type="ECO:0000313" key="2">
    <source>
        <dbReference type="EMBL" id="GLQ31516.1"/>
    </source>
</evidence>
<evidence type="ECO:0000313" key="3">
    <source>
        <dbReference type="Proteomes" id="UP001161389"/>
    </source>
</evidence>
<proteinExistence type="predicted"/>
<reference evidence="2" key="1">
    <citation type="journal article" date="2014" name="Int. J. Syst. Evol. Microbiol.">
        <title>Complete genome sequence of Corynebacterium casei LMG S-19264T (=DSM 44701T), isolated from a smear-ripened cheese.</title>
        <authorList>
            <consortium name="US DOE Joint Genome Institute (JGI-PGF)"/>
            <person name="Walter F."/>
            <person name="Albersmeier A."/>
            <person name="Kalinowski J."/>
            <person name="Ruckert C."/>
        </authorList>
    </citation>
    <scope>NUCLEOTIDE SEQUENCE</scope>
    <source>
        <strain evidence="2">NBRC 110071</strain>
    </source>
</reference>
<sequence length="72" mass="7760">MQEAALTDPLLFIHQNTVHHRDLAGGTAKAQDGDPQPDTHGLPEGDVMAECIEVTSGRIPGDLIGPAAWRYR</sequence>
<accession>A0AA37SAE6</accession>
<dbReference type="Proteomes" id="UP001161389">
    <property type="component" value="Unassembled WGS sequence"/>
</dbReference>